<accession>A0A3N4Z2D3</accession>
<dbReference type="EMBL" id="RKRA01000001">
    <property type="protein sequence ID" value="RPF26673.1"/>
    <property type="molecule type" value="Genomic_DNA"/>
</dbReference>
<evidence type="ECO:0000256" key="1">
    <source>
        <dbReference type="SAM" id="MobiDB-lite"/>
    </source>
</evidence>
<sequence>MTEMETLSRDTCLRLLPSEGTGWVTCADRHGRPALRPVDFVVHEGEVVFRTCYHDKVAEVLQETWVTLGFSALDERHRSGWWVTVTGQARLVGDDLVNPGLPHRECWLEPGAGLLVGVPLADVHGHRLEPSSRVLEGWTSRGRRSAGRRRPLRRHRSERASVGAA</sequence>
<gene>
    <name evidence="2" type="ORF">EDD32_1121</name>
</gene>
<organism evidence="2 3">
    <name type="scientific">Georgenia muralis</name>
    <dbReference type="NCBI Taxonomy" id="154117"/>
    <lineage>
        <taxon>Bacteria</taxon>
        <taxon>Bacillati</taxon>
        <taxon>Actinomycetota</taxon>
        <taxon>Actinomycetes</taxon>
        <taxon>Micrococcales</taxon>
        <taxon>Bogoriellaceae</taxon>
        <taxon>Georgenia</taxon>
    </lineage>
</organism>
<protein>
    <submittedName>
        <fullName evidence="2">Pyridoxamine 5'-phosphate oxidase-like protein</fullName>
    </submittedName>
</protein>
<dbReference type="SUPFAM" id="SSF50475">
    <property type="entry name" value="FMN-binding split barrel"/>
    <property type="match status" value="1"/>
</dbReference>
<feature type="region of interest" description="Disordered" evidence="1">
    <location>
        <begin position="139"/>
        <end position="165"/>
    </location>
</feature>
<dbReference type="AlphaFoldDB" id="A0A3N4Z2D3"/>
<reference evidence="2 3" key="1">
    <citation type="submission" date="2018-11" db="EMBL/GenBank/DDBJ databases">
        <title>Sequencing the genomes of 1000 actinobacteria strains.</title>
        <authorList>
            <person name="Klenk H.-P."/>
        </authorList>
    </citation>
    <scope>NUCLEOTIDE SEQUENCE [LARGE SCALE GENOMIC DNA]</scope>
    <source>
        <strain evidence="2 3">DSM 14418</strain>
    </source>
</reference>
<evidence type="ECO:0000313" key="3">
    <source>
        <dbReference type="Proteomes" id="UP000280726"/>
    </source>
</evidence>
<proteinExistence type="predicted"/>
<keyword evidence="3" id="KW-1185">Reference proteome</keyword>
<feature type="compositionally biased region" description="Basic residues" evidence="1">
    <location>
        <begin position="141"/>
        <end position="157"/>
    </location>
</feature>
<dbReference type="InterPro" id="IPR024747">
    <property type="entry name" value="Pyridox_Oxase-rel"/>
</dbReference>
<dbReference type="Proteomes" id="UP000280726">
    <property type="component" value="Unassembled WGS sequence"/>
</dbReference>
<dbReference type="Pfam" id="PF12900">
    <property type="entry name" value="Pyridox_ox_2"/>
    <property type="match status" value="1"/>
</dbReference>
<dbReference type="InterPro" id="IPR012349">
    <property type="entry name" value="Split_barrel_FMN-bd"/>
</dbReference>
<comment type="caution">
    <text evidence="2">The sequence shown here is derived from an EMBL/GenBank/DDBJ whole genome shotgun (WGS) entry which is preliminary data.</text>
</comment>
<name>A0A3N4Z2D3_9MICO</name>
<dbReference type="Gene3D" id="2.30.110.10">
    <property type="entry name" value="Electron Transport, Fmn-binding Protein, Chain A"/>
    <property type="match status" value="1"/>
</dbReference>
<evidence type="ECO:0000313" key="2">
    <source>
        <dbReference type="EMBL" id="RPF26673.1"/>
    </source>
</evidence>
<dbReference type="OrthoDB" id="4726615at2"/>